<gene>
    <name evidence="2" type="ORF">UFOPK3402_01153</name>
</gene>
<dbReference type="EMBL" id="CAFBLS010000137">
    <property type="protein sequence ID" value="CAB4879319.1"/>
    <property type="molecule type" value="Genomic_DNA"/>
</dbReference>
<evidence type="ECO:0000256" key="1">
    <source>
        <dbReference type="SAM" id="MobiDB-lite"/>
    </source>
</evidence>
<evidence type="ECO:0000313" key="2">
    <source>
        <dbReference type="EMBL" id="CAB4879319.1"/>
    </source>
</evidence>
<dbReference type="AlphaFoldDB" id="A0A6J7EFU0"/>
<feature type="compositionally biased region" description="Low complexity" evidence="1">
    <location>
        <begin position="35"/>
        <end position="46"/>
    </location>
</feature>
<reference evidence="2" key="1">
    <citation type="submission" date="2020-05" db="EMBL/GenBank/DDBJ databases">
        <authorList>
            <person name="Chiriac C."/>
            <person name="Salcher M."/>
            <person name="Ghai R."/>
            <person name="Kavagutti S V."/>
        </authorList>
    </citation>
    <scope>NUCLEOTIDE SEQUENCE</scope>
</reference>
<accession>A0A6J7EFU0</accession>
<dbReference type="PROSITE" id="PS51257">
    <property type="entry name" value="PROKAR_LIPOPROTEIN"/>
    <property type="match status" value="1"/>
</dbReference>
<name>A0A6J7EFU0_9ZZZZ</name>
<feature type="region of interest" description="Disordered" evidence="1">
    <location>
        <begin position="35"/>
        <end position="58"/>
    </location>
</feature>
<organism evidence="2">
    <name type="scientific">freshwater metagenome</name>
    <dbReference type="NCBI Taxonomy" id="449393"/>
    <lineage>
        <taxon>unclassified sequences</taxon>
        <taxon>metagenomes</taxon>
        <taxon>ecological metagenomes</taxon>
    </lineage>
</organism>
<sequence length="141" mass="14188">MRTTTPRAVAVACSLTAAGTLLLAACGTTTTAAAPSAASPSAAAGAWNPPRPTGMTDATWADYSKDPAALSPARLAAGCASVARPTPDQIDHDLLPQAPGSTPEQWNAYYDFVLAYAAPLCAALPTTAPVKGLGSRRSAYG</sequence>
<protein>
    <submittedName>
        <fullName evidence="2">Unannotated protein</fullName>
    </submittedName>
</protein>
<proteinExistence type="predicted"/>